<dbReference type="AlphaFoldDB" id="F0F5W5"/>
<proteinExistence type="predicted"/>
<comment type="caution">
    <text evidence="1">The sequence shown here is derived from an EMBL/GenBank/DDBJ whole genome shotgun (WGS) entry which is preliminary data.</text>
</comment>
<dbReference type="EMBL" id="AEWX01000014">
    <property type="protein sequence ID" value="EGC20502.1"/>
    <property type="molecule type" value="Genomic_DNA"/>
</dbReference>
<dbReference type="HOGENOM" id="CLU_3255852_0_0_10"/>
<evidence type="ECO:0000313" key="2">
    <source>
        <dbReference type="Proteomes" id="UP000005697"/>
    </source>
</evidence>
<name>F0F5W5_9BACT</name>
<dbReference type="Proteomes" id="UP000005697">
    <property type="component" value="Unassembled WGS sequence"/>
</dbReference>
<evidence type="ECO:0000313" key="1">
    <source>
        <dbReference type="EMBL" id="EGC20502.1"/>
    </source>
</evidence>
<gene>
    <name evidence="1" type="ORF">HMPREF9141_0981</name>
</gene>
<keyword evidence="2" id="KW-1185">Reference proteome</keyword>
<dbReference type="STRING" id="888743.HMPREF9141_0981"/>
<protein>
    <submittedName>
        <fullName evidence="1">Uncharacterized protein</fullName>
    </submittedName>
</protein>
<reference evidence="1 2" key="1">
    <citation type="submission" date="2011-01" db="EMBL/GenBank/DDBJ databases">
        <authorList>
            <person name="Muzny D."/>
            <person name="Qin X."/>
            <person name="Deng J."/>
            <person name="Jiang H."/>
            <person name="Liu Y."/>
            <person name="Qu J."/>
            <person name="Song X.-Z."/>
            <person name="Zhang L."/>
            <person name="Thornton R."/>
            <person name="Coyle M."/>
            <person name="Francisco L."/>
            <person name="Jackson L."/>
            <person name="Javaid M."/>
            <person name="Korchina V."/>
            <person name="Kovar C."/>
            <person name="Mata R."/>
            <person name="Mathew T."/>
            <person name="Ngo R."/>
            <person name="Nguyen L."/>
            <person name="Nguyen N."/>
            <person name="Okwuonu G."/>
            <person name="Ongeri F."/>
            <person name="Pham C."/>
            <person name="Simmons D."/>
            <person name="Wilczek-Boney K."/>
            <person name="Hale W."/>
            <person name="Jakkamsetti A."/>
            <person name="Pham P."/>
            <person name="Ruth R."/>
            <person name="San Lucas F."/>
            <person name="Warren J."/>
            <person name="Zhang J."/>
            <person name="Zhao Z."/>
            <person name="Zhou C."/>
            <person name="Zhu D."/>
            <person name="Lee S."/>
            <person name="Bess C."/>
            <person name="Blankenburg K."/>
            <person name="Forbes L."/>
            <person name="Fu Q."/>
            <person name="Gubbala S."/>
            <person name="Hirani K."/>
            <person name="Jayaseelan J.C."/>
            <person name="Lara F."/>
            <person name="Munidasa M."/>
            <person name="Palculict T."/>
            <person name="Patil S."/>
            <person name="Pu L.-L."/>
            <person name="Saada N."/>
            <person name="Tang L."/>
            <person name="Weissenberger G."/>
            <person name="Zhu Y."/>
            <person name="Hemphill L."/>
            <person name="Shang Y."/>
            <person name="Youmans B."/>
            <person name="Ayvaz T."/>
            <person name="Ross M."/>
            <person name="Santibanez J."/>
            <person name="Aqrawi P."/>
            <person name="Gross S."/>
            <person name="Joshi V."/>
            <person name="Fowler G."/>
            <person name="Nazareth L."/>
            <person name="Reid J."/>
            <person name="Worley K."/>
            <person name="Petrosino J."/>
            <person name="Highlander S."/>
            <person name="Gibbs R."/>
        </authorList>
    </citation>
    <scope>NUCLEOTIDE SEQUENCE [LARGE SCALE GENOMIC DNA]</scope>
    <source>
        <strain evidence="1 2">DSM 16608</strain>
    </source>
</reference>
<organism evidence="1 2">
    <name type="scientific">Prevotella multiformis DSM 16608</name>
    <dbReference type="NCBI Taxonomy" id="888743"/>
    <lineage>
        <taxon>Bacteria</taxon>
        <taxon>Pseudomonadati</taxon>
        <taxon>Bacteroidota</taxon>
        <taxon>Bacteroidia</taxon>
        <taxon>Bacteroidales</taxon>
        <taxon>Prevotellaceae</taxon>
        <taxon>Prevotella</taxon>
    </lineage>
</organism>
<sequence length="42" mass="4831">MKIADRQQIDSLEGILAAVLHDKTSIYHNSHYLKSYIFALLI</sequence>
<accession>F0F5W5</accession>